<dbReference type="AlphaFoldDB" id="A0A378NNM0"/>
<evidence type="ECO:0000256" key="5">
    <source>
        <dbReference type="ARBA" id="ARBA00022643"/>
    </source>
</evidence>
<evidence type="ECO:0000259" key="8">
    <source>
        <dbReference type="PROSITE" id="PS50902"/>
    </source>
</evidence>
<reference evidence="9 10" key="1">
    <citation type="submission" date="2018-06" db="EMBL/GenBank/DDBJ databases">
        <authorList>
            <consortium name="Pathogen Informatics"/>
            <person name="Doyle S."/>
        </authorList>
    </citation>
    <scope>NUCLEOTIDE SEQUENCE [LARGE SCALE GENOMIC DNA]</scope>
    <source>
        <strain evidence="9 10">NCTC10571</strain>
    </source>
</reference>
<evidence type="ECO:0000256" key="1">
    <source>
        <dbReference type="ARBA" id="ARBA00001917"/>
    </source>
</evidence>
<dbReference type="Pfam" id="PF00258">
    <property type="entry name" value="Flavodoxin_1"/>
    <property type="match status" value="1"/>
</dbReference>
<comment type="cofactor">
    <cofactor evidence="1 7">
        <name>FMN</name>
        <dbReference type="ChEBI" id="CHEBI:58210"/>
    </cofactor>
</comment>
<dbReference type="NCBIfam" id="TIGR01753">
    <property type="entry name" value="flav_short"/>
    <property type="match status" value="1"/>
</dbReference>
<dbReference type="PANTHER" id="PTHR32145:SF11">
    <property type="entry name" value="DIFLAVIN FLAVOPROTEIN A 2-RELATED"/>
    <property type="match status" value="1"/>
</dbReference>
<evidence type="ECO:0000256" key="2">
    <source>
        <dbReference type="ARBA" id="ARBA00005267"/>
    </source>
</evidence>
<dbReference type="Proteomes" id="UP000255234">
    <property type="component" value="Unassembled WGS sequence"/>
</dbReference>
<dbReference type="InterPro" id="IPR029039">
    <property type="entry name" value="Flavoprotein-like_sf"/>
</dbReference>
<evidence type="ECO:0000256" key="4">
    <source>
        <dbReference type="ARBA" id="ARBA00022630"/>
    </source>
</evidence>
<evidence type="ECO:0000313" key="10">
    <source>
        <dbReference type="Proteomes" id="UP000255234"/>
    </source>
</evidence>
<name>A0A378NNM0_9FIRM</name>
<organism evidence="9 10">
    <name type="scientific">Megamonas hypermegale</name>
    <dbReference type="NCBI Taxonomy" id="158847"/>
    <lineage>
        <taxon>Bacteria</taxon>
        <taxon>Bacillati</taxon>
        <taxon>Bacillota</taxon>
        <taxon>Negativicutes</taxon>
        <taxon>Selenomonadales</taxon>
        <taxon>Selenomonadaceae</taxon>
        <taxon>Megamonas</taxon>
    </lineage>
</organism>
<keyword evidence="6 7" id="KW-0249">Electron transport</keyword>
<dbReference type="PROSITE" id="PS50902">
    <property type="entry name" value="FLAVODOXIN_LIKE"/>
    <property type="match status" value="1"/>
</dbReference>
<protein>
    <recommendedName>
        <fullName evidence="7">Flavodoxin</fullName>
    </recommendedName>
</protein>
<proteinExistence type="inferred from homology"/>
<comment type="function">
    <text evidence="7">Low-potential electron donor to a number of redox enzymes.</text>
</comment>
<dbReference type="InterPro" id="IPR010087">
    <property type="entry name" value="Flav_short"/>
</dbReference>
<evidence type="ECO:0000313" key="9">
    <source>
        <dbReference type="EMBL" id="STY69972.1"/>
    </source>
</evidence>
<dbReference type="InterPro" id="IPR008254">
    <property type="entry name" value="Flavodoxin/NO_synth"/>
</dbReference>
<dbReference type="PANTHER" id="PTHR32145">
    <property type="entry name" value="DIFLAVIN FLAVOPROTEIN A 2-RELATED"/>
    <property type="match status" value="1"/>
</dbReference>
<sequence length="143" mass="15464">MNKIAIIYWSGSGNTEAMANAIKTGVDGAGVSCDLYFVSDFDVASINDYDGLILGCPAMGAEVLEECEFQPVFDEMINSLNGKSVALFGSYGWGSGEWMTTWEEQVKEAGADLFENGLIINETPDEDGLNTCEDFGKRFAVSK</sequence>
<dbReference type="PROSITE" id="PS00201">
    <property type="entry name" value="FLAVODOXIN"/>
    <property type="match status" value="1"/>
</dbReference>
<dbReference type="GO" id="GO:0016651">
    <property type="term" value="F:oxidoreductase activity, acting on NAD(P)H"/>
    <property type="evidence" value="ECO:0007669"/>
    <property type="project" value="UniProtKB-ARBA"/>
</dbReference>
<gene>
    <name evidence="9" type="ORF">NCTC10571_00052</name>
</gene>
<keyword evidence="5 7" id="KW-0288">FMN</keyword>
<dbReference type="InterPro" id="IPR051285">
    <property type="entry name" value="NADH_oxidoreductase_modular"/>
</dbReference>
<keyword evidence="3 7" id="KW-0813">Transport</keyword>
<dbReference type="EMBL" id="UGPP01000001">
    <property type="protein sequence ID" value="STY69972.1"/>
    <property type="molecule type" value="Genomic_DNA"/>
</dbReference>
<accession>A0A378NNM0</accession>
<comment type="similarity">
    <text evidence="2 7">Belongs to the flavodoxin family.</text>
</comment>
<dbReference type="InterPro" id="IPR001226">
    <property type="entry name" value="Flavodoxin_CS"/>
</dbReference>
<evidence type="ECO:0000256" key="7">
    <source>
        <dbReference type="RuleBase" id="RU367037"/>
    </source>
</evidence>
<keyword evidence="4 7" id="KW-0285">Flavoprotein</keyword>
<dbReference type="RefSeq" id="WP_115150793.1">
    <property type="nucleotide sequence ID" value="NZ_UGPP01000001.1"/>
</dbReference>
<evidence type="ECO:0000256" key="3">
    <source>
        <dbReference type="ARBA" id="ARBA00022448"/>
    </source>
</evidence>
<dbReference type="GO" id="GO:0009055">
    <property type="term" value="F:electron transfer activity"/>
    <property type="evidence" value="ECO:0007669"/>
    <property type="project" value="UniProtKB-UniRule"/>
</dbReference>
<dbReference type="GO" id="GO:0010181">
    <property type="term" value="F:FMN binding"/>
    <property type="evidence" value="ECO:0007669"/>
    <property type="project" value="UniProtKB-UniRule"/>
</dbReference>
<dbReference type="Gene3D" id="3.40.50.360">
    <property type="match status" value="1"/>
</dbReference>
<dbReference type="SUPFAM" id="SSF52218">
    <property type="entry name" value="Flavoproteins"/>
    <property type="match status" value="1"/>
</dbReference>
<evidence type="ECO:0000256" key="6">
    <source>
        <dbReference type="ARBA" id="ARBA00022982"/>
    </source>
</evidence>
<feature type="domain" description="Flavodoxin-like" evidence="8">
    <location>
        <begin position="4"/>
        <end position="140"/>
    </location>
</feature>